<dbReference type="InterPro" id="IPR007621">
    <property type="entry name" value="TPM_dom"/>
</dbReference>
<keyword evidence="6" id="KW-1185">Reference proteome</keyword>
<dbReference type="PANTHER" id="PTHR30373:SF2">
    <property type="entry name" value="UPF0603 PROTEIN YGCG"/>
    <property type="match status" value="1"/>
</dbReference>
<dbReference type="Gene3D" id="3.10.310.50">
    <property type="match status" value="1"/>
</dbReference>
<comment type="caution">
    <text evidence="5">The sequence shown here is derived from an EMBL/GenBank/DDBJ whole genome shotgun (WGS) entry which is preliminary data.</text>
</comment>
<keyword evidence="2" id="KW-1133">Transmembrane helix</keyword>
<feature type="transmembrane region" description="Helical" evidence="2">
    <location>
        <begin position="178"/>
        <end position="200"/>
    </location>
</feature>
<feature type="compositionally biased region" description="Basic and acidic residues" evidence="1">
    <location>
        <begin position="253"/>
        <end position="262"/>
    </location>
</feature>
<feature type="region of interest" description="Disordered" evidence="1">
    <location>
        <begin position="292"/>
        <end position="327"/>
    </location>
</feature>
<evidence type="ECO:0000256" key="3">
    <source>
        <dbReference type="SAM" id="SignalP"/>
    </source>
</evidence>
<evidence type="ECO:0000256" key="1">
    <source>
        <dbReference type="SAM" id="MobiDB-lite"/>
    </source>
</evidence>
<accession>A0ABP9BRF9</accession>
<evidence type="ECO:0000313" key="5">
    <source>
        <dbReference type="EMBL" id="GAA4799247.1"/>
    </source>
</evidence>
<feature type="chain" id="PRO_5045594688" description="TPM domain-containing protein" evidence="3">
    <location>
        <begin position="26"/>
        <end position="327"/>
    </location>
</feature>
<dbReference type="Proteomes" id="UP001500187">
    <property type="component" value="Unassembled WGS sequence"/>
</dbReference>
<name>A0ABP9BRF9_9MICC</name>
<feature type="region of interest" description="Disordered" evidence="1">
    <location>
        <begin position="240"/>
        <end position="262"/>
    </location>
</feature>
<reference evidence="6" key="1">
    <citation type="journal article" date="2019" name="Int. J. Syst. Evol. Microbiol.">
        <title>The Global Catalogue of Microorganisms (GCM) 10K type strain sequencing project: providing services to taxonomists for standard genome sequencing and annotation.</title>
        <authorList>
            <consortium name="The Broad Institute Genomics Platform"/>
            <consortium name="The Broad Institute Genome Sequencing Center for Infectious Disease"/>
            <person name="Wu L."/>
            <person name="Ma J."/>
        </authorList>
    </citation>
    <scope>NUCLEOTIDE SEQUENCE [LARGE SCALE GENOMIC DNA]</scope>
    <source>
        <strain evidence="6">JCM 18541</strain>
    </source>
</reference>
<keyword evidence="2" id="KW-0472">Membrane</keyword>
<keyword evidence="3" id="KW-0732">Signal</keyword>
<dbReference type="Pfam" id="PF04536">
    <property type="entry name" value="TPM_phosphatase"/>
    <property type="match status" value="1"/>
</dbReference>
<dbReference type="EMBL" id="BAABKP010000005">
    <property type="protein sequence ID" value="GAA4799247.1"/>
    <property type="molecule type" value="Genomic_DNA"/>
</dbReference>
<evidence type="ECO:0000313" key="6">
    <source>
        <dbReference type="Proteomes" id="UP001500187"/>
    </source>
</evidence>
<evidence type="ECO:0000256" key="2">
    <source>
        <dbReference type="SAM" id="Phobius"/>
    </source>
</evidence>
<feature type="domain" description="TPM" evidence="4">
    <location>
        <begin position="37"/>
        <end position="158"/>
    </location>
</feature>
<feature type="signal peptide" evidence="3">
    <location>
        <begin position="1"/>
        <end position="25"/>
    </location>
</feature>
<evidence type="ECO:0000259" key="4">
    <source>
        <dbReference type="Pfam" id="PF04536"/>
    </source>
</evidence>
<dbReference type="RefSeq" id="WP_345446871.1">
    <property type="nucleotide sequence ID" value="NZ_BAABKP010000005.1"/>
</dbReference>
<sequence length="327" mass="34016">MTARKPALLLLATAGALALGLPAQGQELPAPPPNGNVLDSAELLTDGEETELSALIDRKNSGTGAARVVVHTTDSAPGGISDYATALGDAWGVGDAGEDNGVVVVVDMGGREIYIAVADGAGEQISDSEAQDVAGKVLSPALADENYAAGLTDTVTELYLLADGEGSAYDEGEGTPSYIGWVVAGILALLGAVTGTWVWLDYRKVARKAKEEMRRHQEENPGLEISDEMRASYIKYRYANRKPPAESTEEQDEKLRKEEEENGKKYTRYAGTFNSWLPLYMVAPLLYSGSNVTPSSGSDDTGGSGFSSGSSFGGGGGFSGGGGGSSF</sequence>
<proteinExistence type="predicted"/>
<organism evidence="5 6">
    <name type="scientific">Rothia endophytica</name>
    <dbReference type="NCBI Taxonomy" id="1324766"/>
    <lineage>
        <taxon>Bacteria</taxon>
        <taxon>Bacillati</taxon>
        <taxon>Actinomycetota</taxon>
        <taxon>Actinomycetes</taxon>
        <taxon>Micrococcales</taxon>
        <taxon>Micrococcaceae</taxon>
        <taxon>Rothia</taxon>
    </lineage>
</organism>
<keyword evidence="2" id="KW-0812">Transmembrane</keyword>
<protein>
    <recommendedName>
        <fullName evidence="4">TPM domain-containing protein</fullName>
    </recommendedName>
</protein>
<dbReference type="PANTHER" id="PTHR30373">
    <property type="entry name" value="UPF0603 PROTEIN YGCG"/>
    <property type="match status" value="1"/>
</dbReference>
<gene>
    <name evidence="5" type="ORF">GCM10023352_18880</name>
</gene>
<feature type="compositionally biased region" description="Gly residues" evidence="1">
    <location>
        <begin position="300"/>
        <end position="327"/>
    </location>
</feature>